<dbReference type="EMBL" id="KN818223">
    <property type="protein sequence ID" value="KIL70618.1"/>
    <property type="molecule type" value="Genomic_DNA"/>
</dbReference>
<accession>A0A0C2XN94</accession>
<keyword evidence="4" id="KW-1185">Reference proteome</keyword>
<feature type="compositionally biased region" description="Low complexity" evidence="1">
    <location>
        <begin position="129"/>
        <end position="149"/>
    </location>
</feature>
<proteinExistence type="predicted"/>
<evidence type="ECO:0000313" key="3">
    <source>
        <dbReference type="EMBL" id="KIL70618.1"/>
    </source>
</evidence>
<feature type="region of interest" description="Disordered" evidence="1">
    <location>
        <begin position="201"/>
        <end position="223"/>
    </location>
</feature>
<name>A0A0C2XN94_AMAMK</name>
<keyword evidence="2" id="KW-0472">Membrane</keyword>
<feature type="region of interest" description="Disordered" evidence="1">
    <location>
        <begin position="115"/>
        <end position="184"/>
    </location>
</feature>
<protein>
    <submittedName>
        <fullName evidence="3">Uncharacterized protein</fullName>
    </submittedName>
</protein>
<evidence type="ECO:0000256" key="2">
    <source>
        <dbReference type="SAM" id="Phobius"/>
    </source>
</evidence>
<gene>
    <name evidence="3" type="ORF">M378DRAFT_6573</name>
</gene>
<evidence type="ECO:0000313" key="4">
    <source>
        <dbReference type="Proteomes" id="UP000054549"/>
    </source>
</evidence>
<reference evidence="3 4" key="1">
    <citation type="submission" date="2014-04" db="EMBL/GenBank/DDBJ databases">
        <title>Evolutionary Origins and Diversification of the Mycorrhizal Mutualists.</title>
        <authorList>
            <consortium name="DOE Joint Genome Institute"/>
            <consortium name="Mycorrhizal Genomics Consortium"/>
            <person name="Kohler A."/>
            <person name="Kuo A."/>
            <person name="Nagy L.G."/>
            <person name="Floudas D."/>
            <person name="Copeland A."/>
            <person name="Barry K.W."/>
            <person name="Cichocki N."/>
            <person name="Veneault-Fourrey C."/>
            <person name="LaButti K."/>
            <person name="Lindquist E.A."/>
            <person name="Lipzen A."/>
            <person name="Lundell T."/>
            <person name="Morin E."/>
            <person name="Murat C."/>
            <person name="Riley R."/>
            <person name="Ohm R."/>
            <person name="Sun H."/>
            <person name="Tunlid A."/>
            <person name="Henrissat B."/>
            <person name="Grigoriev I.V."/>
            <person name="Hibbett D.S."/>
            <person name="Martin F."/>
        </authorList>
    </citation>
    <scope>NUCLEOTIDE SEQUENCE [LARGE SCALE GENOMIC DNA]</scope>
    <source>
        <strain evidence="3 4">Koide BX008</strain>
    </source>
</reference>
<dbReference type="HOGENOM" id="CLU_1042232_0_0_1"/>
<organism evidence="3 4">
    <name type="scientific">Amanita muscaria (strain Koide BX008)</name>
    <dbReference type="NCBI Taxonomy" id="946122"/>
    <lineage>
        <taxon>Eukaryota</taxon>
        <taxon>Fungi</taxon>
        <taxon>Dikarya</taxon>
        <taxon>Basidiomycota</taxon>
        <taxon>Agaricomycotina</taxon>
        <taxon>Agaricomycetes</taxon>
        <taxon>Agaricomycetidae</taxon>
        <taxon>Agaricales</taxon>
        <taxon>Pluteineae</taxon>
        <taxon>Amanitaceae</taxon>
        <taxon>Amanita</taxon>
    </lineage>
</organism>
<evidence type="ECO:0000256" key="1">
    <source>
        <dbReference type="SAM" id="MobiDB-lite"/>
    </source>
</evidence>
<keyword evidence="2" id="KW-0812">Transmembrane</keyword>
<sequence>MYSANHVSLWLRATAKPPPGLSQETIVIIVVSASVAGIVVFYSLYRVLMPCFSSSNAAPLPPVQPLAHHRSQRARMQADKRADLNYSSSFLSPPSTFPTLPSSNGSKISLLDSELGEEQPGTNLPCKGSQLSFSSPASSSSIQSIQPADQDQRKFSGSSSRTRSMSSLGASASRKTRRTIYGTPHSPFSRVQIILPAPLAAGSRQSISPDSRCDHPEPPPMRKARTLSYVDQWVTPVAPERKFSDILVHLPTLPRQPTA</sequence>
<feature type="transmembrane region" description="Helical" evidence="2">
    <location>
        <begin position="26"/>
        <end position="45"/>
    </location>
</feature>
<dbReference type="AlphaFoldDB" id="A0A0C2XN94"/>
<dbReference type="OrthoDB" id="3270653at2759"/>
<feature type="compositionally biased region" description="Low complexity" evidence="1">
    <location>
        <begin position="156"/>
        <end position="171"/>
    </location>
</feature>
<keyword evidence="2" id="KW-1133">Transmembrane helix</keyword>
<dbReference type="InParanoid" id="A0A0C2XN94"/>
<dbReference type="Proteomes" id="UP000054549">
    <property type="component" value="Unassembled WGS sequence"/>
</dbReference>